<evidence type="ECO:0000256" key="10">
    <source>
        <dbReference type="SAM" id="MobiDB-lite"/>
    </source>
</evidence>
<dbReference type="Proteomes" id="UP000051952">
    <property type="component" value="Unassembled WGS sequence"/>
</dbReference>
<protein>
    <recommendedName>
        <fullName evidence="9">V-type proton ATPase subunit a</fullName>
    </recommendedName>
</protein>
<keyword evidence="5 9" id="KW-0375">Hydrogen ion transport</keyword>
<dbReference type="InterPro" id="IPR002490">
    <property type="entry name" value="V-ATPase_116kDa_su"/>
</dbReference>
<evidence type="ECO:0000256" key="1">
    <source>
        <dbReference type="ARBA" id="ARBA00004141"/>
    </source>
</evidence>
<feature type="compositionally biased region" description="Low complexity" evidence="10">
    <location>
        <begin position="82"/>
        <end position="101"/>
    </location>
</feature>
<dbReference type="GO" id="GO:0046961">
    <property type="term" value="F:proton-transporting ATPase activity, rotational mechanism"/>
    <property type="evidence" value="ECO:0007669"/>
    <property type="project" value="InterPro"/>
</dbReference>
<evidence type="ECO:0000256" key="6">
    <source>
        <dbReference type="ARBA" id="ARBA00022989"/>
    </source>
</evidence>
<dbReference type="PANTHER" id="PTHR11629">
    <property type="entry name" value="VACUOLAR PROTON ATPASES"/>
    <property type="match status" value="1"/>
</dbReference>
<keyword evidence="6 9" id="KW-1133">Transmembrane helix</keyword>
<feature type="transmembrane region" description="Helical" evidence="9">
    <location>
        <begin position="510"/>
        <end position="535"/>
    </location>
</feature>
<evidence type="ECO:0000256" key="9">
    <source>
        <dbReference type="RuleBase" id="RU361189"/>
    </source>
</evidence>
<evidence type="ECO:0000256" key="4">
    <source>
        <dbReference type="ARBA" id="ARBA00022692"/>
    </source>
</evidence>
<keyword evidence="8 9" id="KW-0472">Membrane</keyword>
<reference evidence="12" key="1">
    <citation type="submission" date="2015-09" db="EMBL/GenBank/DDBJ databases">
        <authorList>
            <consortium name="Pathogen Informatics"/>
        </authorList>
    </citation>
    <scope>NUCLEOTIDE SEQUENCE [LARGE SCALE GENOMIC DNA]</scope>
    <source>
        <strain evidence="12">Lake Konstanz</strain>
    </source>
</reference>
<feature type="compositionally biased region" description="Basic and acidic residues" evidence="10">
    <location>
        <begin position="273"/>
        <end position="282"/>
    </location>
</feature>
<dbReference type="InterPro" id="IPR026028">
    <property type="entry name" value="V-type_ATPase_116kDa_su_euka"/>
</dbReference>
<feature type="transmembrane region" description="Helical" evidence="9">
    <location>
        <begin position="643"/>
        <end position="667"/>
    </location>
</feature>
<evidence type="ECO:0000256" key="2">
    <source>
        <dbReference type="ARBA" id="ARBA00009904"/>
    </source>
</evidence>
<feature type="transmembrane region" description="Helical" evidence="9">
    <location>
        <begin position="706"/>
        <end position="726"/>
    </location>
</feature>
<dbReference type="EMBL" id="CYKH01001607">
    <property type="protein sequence ID" value="CUG87992.1"/>
    <property type="molecule type" value="Genomic_DNA"/>
</dbReference>
<feature type="compositionally biased region" description="Acidic residues" evidence="10">
    <location>
        <begin position="766"/>
        <end position="781"/>
    </location>
</feature>
<feature type="transmembrane region" description="Helical" evidence="9">
    <location>
        <begin position="473"/>
        <end position="498"/>
    </location>
</feature>
<accession>A0A0S4JG87</accession>
<dbReference type="GO" id="GO:0007035">
    <property type="term" value="P:vacuolar acidification"/>
    <property type="evidence" value="ECO:0007669"/>
    <property type="project" value="TreeGrafter"/>
</dbReference>
<evidence type="ECO:0000256" key="3">
    <source>
        <dbReference type="ARBA" id="ARBA00022448"/>
    </source>
</evidence>
<evidence type="ECO:0000313" key="11">
    <source>
        <dbReference type="EMBL" id="CUG87992.1"/>
    </source>
</evidence>
<dbReference type="Pfam" id="PF01496">
    <property type="entry name" value="V_ATPase_I"/>
    <property type="match status" value="1"/>
</dbReference>
<evidence type="ECO:0000256" key="7">
    <source>
        <dbReference type="ARBA" id="ARBA00023065"/>
    </source>
</evidence>
<feature type="compositionally biased region" description="Acidic residues" evidence="10">
    <location>
        <begin position="261"/>
        <end position="272"/>
    </location>
</feature>
<dbReference type="OMA" id="HYVIHTI"/>
<dbReference type="GO" id="GO:0000220">
    <property type="term" value="C:vacuolar proton-transporting V-type ATPase, V0 domain"/>
    <property type="evidence" value="ECO:0007669"/>
    <property type="project" value="InterPro"/>
</dbReference>
<dbReference type="GO" id="GO:0051117">
    <property type="term" value="F:ATPase binding"/>
    <property type="evidence" value="ECO:0007669"/>
    <property type="project" value="TreeGrafter"/>
</dbReference>
<gene>
    <name evidence="11" type="ORF">BSAL_13045</name>
</gene>
<feature type="region of interest" description="Disordered" evidence="10">
    <location>
        <begin position="736"/>
        <end position="783"/>
    </location>
</feature>
<evidence type="ECO:0000256" key="8">
    <source>
        <dbReference type="ARBA" id="ARBA00023136"/>
    </source>
</evidence>
<dbReference type="VEuPathDB" id="TriTrypDB:BSAL_13045"/>
<feature type="transmembrane region" description="Helical" evidence="9">
    <location>
        <begin position="610"/>
        <end position="631"/>
    </location>
</feature>
<keyword evidence="7 9" id="KW-0406">Ion transport</keyword>
<keyword evidence="3 9" id="KW-0813">Transport</keyword>
<comment type="function">
    <text evidence="9">Essential component of the vacuolar proton pump (V-ATPase), a multimeric enzyme that catalyzes the translocation of protons across the membranes. Required for assembly and activity of the V-ATPase.</text>
</comment>
<proteinExistence type="inferred from homology"/>
<feature type="transmembrane region" description="Helical" evidence="9">
    <location>
        <begin position="846"/>
        <end position="868"/>
    </location>
</feature>
<dbReference type="PANTHER" id="PTHR11629:SF63">
    <property type="entry name" value="V-TYPE PROTON ATPASE SUBUNIT A"/>
    <property type="match status" value="1"/>
</dbReference>
<feature type="region of interest" description="Disordered" evidence="10">
    <location>
        <begin position="76"/>
        <end position="132"/>
    </location>
</feature>
<evidence type="ECO:0000256" key="5">
    <source>
        <dbReference type="ARBA" id="ARBA00022781"/>
    </source>
</evidence>
<dbReference type="PIRSF" id="PIRSF001293">
    <property type="entry name" value="ATP6V0A1"/>
    <property type="match status" value="1"/>
</dbReference>
<keyword evidence="4 9" id="KW-0812">Transmembrane</keyword>
<organism evidence="11 12">
    <name type="scientific">Bodo saltans</name>
    <name type="common">Flagellated protozoan</name>
    <dbReference type="NCBI Taxonomy" id="75058"/>
    <lineage>
        <taxon>Eukaryota</taxon>
        <taxon>Discoba</taxon>
        <taxon>Euglenozoa</taxon>
        <taxon>Kinetoplastea</taxon>
        <taxon>Metakinetoplastina</taxon>
        <taxon>Eubodonida</taxon>
        <taxon>Bodonidae</taxon>
        <taxon>Bodo</taxon>
    </lineage>
</organism>
<feature type="region of interest" description="Disordered" evidence="10">
    <location>
        <begin position="256"/>
        <end position="289"/>
    </location>
</feature>
<name>A0A0S4JG87_BODSA</name>
<comment type="similarity">
    <text evidence="2 9">Belongs to the V-ATPase 116 kDa subunit family.</text>
</comment>
<comment type="subcellular location">
    <subcellularLocation>
        <location evidence="1">Membrane</location>
        <topology evidence="1">Multi-pass membrane protein</topology>
    </subcellularLocation>
</comment>
<keyword evidence="12" id="KW-1185">Reference proteome</keyword>
<sequence>MVKLDMTMPRDATHDTVFQLGLLGCCEFVDAQPNTPAFQRPYTSDIRRCDESLRRLRYVEGFLQRYHVLVPTSAPETVLQPGTTSASSTTSAATRSGRLSTPAQGQAAALQGTSVPSLRKRDREEQSPTVPQASMLTLDRVEGMTESQERELRGIADTLTGCRREVRKLKETILVSRALSSESGGGSSGTYGTRSTTNVTTAVAVGSSGAVAAPQQHFVAGMFSNAKLETLHRLIYRVSRGNAMFRLHGVEDDAPWLNSVDDSDDDEDDAEEDGGRDTRKGATTDLTDDGDSGVSQSVFIVYCYAPRMLEKLQRVCLNTGGRLFDASTAASERQLSDELETLTSTYRQTKQQLYELLQRCAGHHEHHSHFLLVERAVLTTMNLFRYTGVMCRVSLWIPARRDSDVRAALIEGTRSSHAEAPTLLSKSKSQANPPTFFDTNKYISIFQGIVDSYGIARYKEVNPGVFTIVTFPYLFGIMYGDVGHGVLLTMFAIGLIAAESRVEGKKQNEIFAMIFSGRYLLLLMGLFATYVGLLYNDFFGYSVGLFPSSYTWPELPLTTVGGGGSSGPSGVVHPLNPNGRPSVKPDTVYPFGIDVAWAETENKLEYYNSIKMKCAVIVGIIQMLVGILLSAMNYIRRKETYKLVCIFIPEFIFLSCTFGYMAILIVVKWCTVWESTYDAPSLLETMTNFFLSPGTVTKPLFEGQGALQAFLLLLAFSTTPVMLLVAPRMEMRAEQRKLRHRPAQSCVDEATTSDERSGLAPQQDENGADDHDDEHDDDDDDAVPHDSTEITIHYIIHTIEFVLGAVSNTASYLRLWALSLAHAQLSEVFFRFGVVQTLGMDTSGVFTVVGAGVWFGATIGVLLGMEALSAFLHSLRLHWVEFQTKFYQGDGVAFNPMDLVALHLQN</sequence>
<dbReference type="AlphaFoldDB" id="A0A0S4JG87"/>
<dbReference type="OrthoDB" id="10264220at2759"/>
<evidence type="ECO:0000313" key="12">
    <source>
        <dbReference type="Proteomes" id="UP000051952"/>
    </source>
</evidence>